<dbReference type="GO" id="GO:0031419">
    <property type="term" value="F:cobalamin binding"/>
    <property type="evidence" value="ECO:0007669"/>
    <property type="project" value="InterPro"/>
</dbReference>
<evidence type="ECO:0000313" key="5">
    <source>
        <dbReference type="EMBL" id="VAX41909.1"/>
    </source>
</evidence>
<protein>
    <submittedName>
        <fullName evidence="5">5-methyltetrahydrofolate--homocysteine methyltransferase</fullName>
        <ecNumber evidence="5">2.1.1.13</ecNumber>
    </submittedName>
</protein>
<dbReference type="GO" id="GO:0005829">
    <property type="term" value="C:cytosol"/>
    <property type="evidence" value="ECO:0007669"/>
    <property type="project" value="TreeGrafter"/>
</dbReference>
<dbReference type="GO" id="GO:0032259">
    <property type="term" value="P:methylation"/>
    <property type="evidence" value="ECO:0007669"/>
    <property type="project" value="UniProtKB-KW"/>
</dbReference>
<dbReference type="GO" id="GO:0050667">
    <property type="term" value="P:homocysteine metabolic process"/>
    <property type="evidence" value="ECO:0007669"/>
    <property type="project" value="TreeGrafter"/>
</dbReference>
<dbReference type="PANTHER" id="PTHR45833">
    <property type="entry name" value="METHIONINE SYNTHASE"/>
    <property type="match status" value="1"/>
</dbReference>
<name>A0A3B1DHM0_9ZZZZ</name>
<dbReference type="InterPro" id="IPR036724">
    <property type="entry name" value="Cobalamin-bd_sf"/>
</dbReference>
<feature type="domain" description="AdoMet activation" evidence="3">
    <location>
        <begin position="182"/>
        <end position="439"/>
    </location>
</feature>
<dbReference type="InterPro" id="IPR050554">
    <property type="entry name" value="Met_Synthase/Corrinoid"/>
</dbReference>
<dbReference type="Gene3D" id="3.10.196.10">
    <property type="entry name" value="Vitamin B12-dependent methionine synthase, activation domain"/>
    <property type="match status" value="1"/>
</dbReference>
<dbReference type="InterPro" id="IPR037010">
    <property type="entry name" value="VitB12-dep_Met_synth_activ_sf"/>
</dbReference>
<feature type="non-terminal residue" evidence="5">
    <location>
        <position position="439"/>
    </location>
</feature>
<feature type="non-terminal residue" evidence="5">
    <location>
        <position position="1"/>
    </location>
</feature>
<keyword evidence="5" id="KW-0808">Transferase</keyword>
<dbReference type="SUPFAM" id="SSF56507">
    <property type="entry name" value="Methionine synthase activation domain-like"/>
    <property type="match status" value="1"/>
</dbReference>
<evidence type="ECO:0000259" key="3">
    <source>
        <dbReference type="PROSITE" id="PS50974"/>
    </source>
</evidence>
<dbReference type="InterPro" id="IPR006158">
    <property type="entry name" value="Cobalamin-bd"/>
</dbReference>
<reference evidence="5" key="1">
    <citation type="submission" date="2018-06" db="EMBL/GenBank/DDBJ databases">
        <authorList>
            <person name="Zhirakovskaya E."/>
        </authorList>
    </citation>
    <scope>NUCLEOTIDE SEQUENCE</scope>
</reference>
<dbReference type="InterPro" id="IPR004223">
    <property type="entry name" value="VitB12-dep_Met_synth_activ_dom"/>
</dbReference>
<dbReference type="Pfam" id="PF02965">
    <property type="entry name" value="Met_synt_B12"/>
    <property type="match status" value="1"/>
</dbReference>
<dbReference type="Pfam" id="PF02310">
    <property type="entry name" value="B12-binding"/>
    <property type="match status" value="1"/>
</dbReference>
<dbReference type="PROSITE" id="PS50974">
    <property type="entry name" value="ADOMET_ACTIVATION"/>
    <property type="match status" value="1"/>
</dbReference>
<gene>
    <name evidence="5" type="ORF">MNBD_PLANCTO03-799</name>
</gene>
<dbReference type="Gene3D" id="3.40.50.280">
    <property type="entry name" value="Cobalamin-binding domain"/>
    <property type="match status" value="1"/>
</dbReference>
<dbReference type="GO" id="GO:0008705">
    <property type="term" value="F:methionine synthase activity"/>
    <property type="evidence" value="ECO:0007669"/>
    <property type="project" value="UniProtKB-EC"/>
</dbReference>
<dbReference type="PANTHER" id="PTHR45833:SF1">
    <property type="entry name" value="METHIONINE SYNTHASE"/>
    <property type="match status" value="1"/>
</dbReference>
<feature type="domain" description="B12-binding" evidence="4">
    <location>
        <begin position="12"/>
        <end position="147"/>
    </location>
</feature>
<keyword evidence="2" id="KW-0170">Cobalt</keyword>
<evidence type="ECO:0000259" key="4">
    <source>
        <dbReference type="PROSITE" id="PS51332"/>
    </source>
</evidence>
<evidence type="ECO:0000256" key="1">
    <source>
        <dbReference type="ARBA" id="ARBA00022723"/>
    </source>
</evidence>
<dbReference type="AlphaFoldDB" id="A0A3B1DHM0"/>
<dbReference type="EMBL" id="UOGK01000611">
    <property type="protein sequence ID" value="VAX41909.1"/>
    <property type="molecule type" value="Genomic_DNA"/>
</dbReference>
<organism evidence="5">
    <name type="scientific">hydrothermal vent metagenome</name>
    <dbReference type="NCBI Taxonomy" id="652676"/>
    <lineage>
        <taxon>unclassified sequences</taxon>
        <taxon>metagenomes</taxon>
        <taxon>ecological metagenomes</taxon>
    </lineage>
</organism>
<proteinExistence type="predicted"/>
<evidence type="ECO:0000256" key="2">
    <source>
        <dbReference type="ARBA" id="ARBA00023285"/>
    </source>
</evidence>
<accession>A0A3B1DHM0</accession>
<keyword evidence="5" id="KW-0489">Methyltransferase</keyword>
<dbReference type="PROSITE" id="PS51332">
    <property type="entry name" value="B12_BINDING"/>
    <property type="match status" value="1"/>
</dbReference>
<dbReference type="EC" id="2.1.1.13" evidence="5"/>
<keyword evidence="1" id="KW-0479">Metal-binding</keyword>
<dbReference type="GO" id="GO:0046872">
    <property type="term" value="F:metal ion binding"/>
    <property type="evidence" value="ECO:0007669"/>
    <property type="project" value="UniProtKB-KW"/>
</dbReference>
<sequence>EPHLDKAGGKPRGSIVLATVKGDVHDIGKNLVDIILSNNGYTVHNIGIKQPLHAIIEKWQETGADAIGLSGLLVKSVHVMEENLREMVDLGHRVPVILGGAALSRHYAEDHLRSVYGGLLYYGKDAFEGLRFMDLLATDTLDTLDTEIGERLGKRANAERVIAESNAKRNASAQAAAATNSPKSTTVAAVSALPARSAVATDIAIPAPPFWGSRVVEHVELDSIYPFINTVALFRGQWQFKKGKLSDEEYQAALAETIEPVFARLKTELREQEILQPKVVYGYWPCASEGNDLIVYEHDGLDTTPPTAVKASDLTEVLRFSFPRQSGRKHLCISDFFRPVESGQVDVLALHCVTMGSAVSELTRKLFEANDYTEYLYTHGMGVETAEALAELWHKRIRQELGIAGDDSPKVRELFTQHYRGSRYSPGYPACPEMRDQEK</sequence>
<dbReference type="SUPFAM" id="SSF52242">
    <property type="entry name" value="Cobalamin (vitamin B12)-binding domain"/>
    <property type="match status" value="1"/>
</dbReference>
<dbReference type="GO" id="GO:0046653">
    <property type="term" value="P:tetrahydrofolate metabolic process"/>
    <property type="evidence" value="ECO:0007669"/>
    <property type="project" value="TreeGrafter"/>
</dbReference>